<dbReference type="PANTHER" id="PTHR22781:SF12">
    <property type="entry name" value="AP-3 COMPLEX SUBUNIT DELTA-1"/>
    <property type="match status" value="1"/>
</dbReference>
<gene>
    <name evidence="12" type="primary">APL5</name>
    <name evidence="12" type="ORF">DFQ27_007309</name>
</gene>
<keyword evidence="4" id="KW-0813">Transport</keyword>
<organism evidence="12 13">
    <name type="scientific">Actinomortierella ambigua</name>
    <dbReference type="NCBI Taxonomy" id="1343610"/>
    <lineage>
        <taxon>Eukaryota</taxon>
        <taxon>Fungi</taxon>
        <taxon>Fungi incertae sedis</taxon>
        <taxon>Mucoromycota</taxon>
        <taxon>Mortierellomycotina</taxon>
        <taxon>Mortierellomycetes</taxon>
        <taxon>Mortierellales</taxon>
        <taxon>Mortierellaceae</taxon>
        <taxon>Actinomortierella</taxon>
    </lineage>
</organism>
<dbReference type="Pfam" id="PF26171">
    <property type="entry name" value="Mu_AP3"/>
    <property type="match status" value="1"/>
</dbReference>
<reference evidence="12" key="1">
    <citation type="journal article" date="2020" name="Fungal Divers.">
        <title>Resolving the Mortierellaceae phylogeny through synthesis of multi-gene phylogenetics and phylogenomics.</title>
        <authorList>
            <person name="Vandepol N."/>
            <person name="Liber J."/>
            <person name="Desiro A."/>
            <person name="Na H."/>
            <person name="Kennedy M."/>
            <person name="Barry K."/>
            <person name="Grigoriev I.V."/>
            <person name="Miller A.N."/>
            <person name="O'Donnell K."/>
            <person name="Stajich J.E."/>
            <person name="Bonito G."/>
        </authorList>
    </citation>
    <scope>NUCLEOTIDE SEQUENCE</scope>
    <source>
        <strain evidence="12">BC1065</strain>
    </source>
</reference>
<evidence type="ECO:0000256" key="1">
    <source>
        <dbReference type="ARBA" id="ARBA00004145"/>
    </source>
</evidence>
<dbReference type="GO" id="GO:0006623">
    <property type="term" value="P:protein targeting to vacuole"/>
    <property type="evidence" value="ECO:0007669"/>
    <property type="project" value="TreeGrafter"/>
</dbReference>
<feature type="compositionally biased region" description="Basic residues" evidence="10">
    <location>
        <begin position="1028"/>
        <end position="1038"/>
    </location>
</feature>
<dbReference type="Proteomes" id="UP000807716">
    <property type="component" value="Unassembled WGS sequence"/>
</dbReference>
<evidence type="ECO:0000256" key="4">
    <source>
        <dbReference type="ARBA" id="ARBA00022448"/>
    </source>
</evidence>
<dbReference type="EMBL" id="JAAAJB010000057">
    <property type="protein sequence ID" value="KAG0268200.1"/>
    <property type="molecule type" value="Genomic_DNA"/>
</dbReference>
<dbReference type="OrthoDB" id="10264595at2759"/>
<feature type="region of interest" description="Disordered" evidence="10">
    <location>
        <begin position="683"/>
        <end position="765"/>
    </location>
</feature>
<keyword evidence="6" id="KW-0653">Protein transport</keyword>
<dbReference type="Gene3D" id="1.25.10.10">
    <property type="entry name" value="Leucine-rich Repeat Variant"/>
    <property type="match status" value="1"/>
</dbReference>
<feature type="compositionally biased region" description="Basic residues" evidence="10">
    <location>
        <begin position="919"/>
        <end position="931"/>
    </location>
</feature>
<comment type="subcellular location">
    <subcellularLocation>
        <location evidence="1">Cytoplasmic vesicle</location>
        <location evidence="1">Clathrin-coated vesicle membrane</location>
        <topology evidence="1">Peripheral membrane protein</topology>
        <orientation evidence="1">Cytoplasmic side</orientation>
    </subcellularLocation>
</comment>
<dbReference type="PANTHER" id="PTHR22781">
    <property type="entry name" value="DELTA ADAPTIN-RELATED"/>
    <property type="match status" value="1"/>
</dbReference>
<dbReference type="Pfam" id="PF01602">
    <property type="entry name" value="Adaptin_N"/>
    <property type="match status" value="1"/>
</dbReference>
<dbReference type="GO" id="GO:0030665">
    <property type="term" value="C:clathrin-coated vesicle membrane"/>
    <property type="evidence" value="ECO:0007669"/>
    <property type="project" value="UniProtKB-SubCell"/>
</dbReference>
<dbReference type="InterPro" id="IPR010474">
    <property type="entry name" value="AP3D_dom_metazoa"/>
</dbReference>
<feature type="region of interest" description="Disordered" evidence="10">
    <location>
        <begin position="877"/>
        <end position="956"/>
    </location>
</feature>
<evidence type="ECO:0000256" key="5">
    <source>
        <dbReference type="ARBA" id="ARBA00022737"/>
    </source>
</evidence>
<dbReference type="InterPro" id="IPR017105">
    <property type="entry name" value="AP3_complex_dsu"/>
</dbReference>
<comment type="similarity">
    <text evidence="2">Belongs to the adaptor complexes large subunit family.</text>
</comment>
<evidence type="ECO:0000313" key="12">
    <source>
        <dbReference type="EMBL" id="KAG0268200.1"/>
    </source>
</evidence>
<dbReference type="SUPFAM" id="SSF48371">
    <property type="entry name" value="ARM repeat"/>
    <property type="match status" value="1"/>
</dbReference>
<proteinExistence type="inferred from homology"/>
<evidence type="ECO:0000313" key="13">
    <source>
        <dbReference type="Proteomes" id="UP000807716"/>
    </source>
</evidence>
<feature type="region of interest" description="Disordered" evidence="10">
    <location>
        <begin position="779"/>
        <end position="849"/>
    </location>
</feature>
<dbReference type="InterPro" id="IPR016024">
    <property type="entry name" value="ARM-type_fold"/>
</dbReference>
<dbReference type="InterPro" id="IPR058898">
    <property type="entry name" value="Mu_AP3"/>
</dbReference>
<keyword evidence="13" id="KW-1185">Reference proteome</keyword>
<dbReference type="GO" id="GO:0030123">
    <property type="term" value="C:AP-3 adaptor complex"/>
    <property type="evidence" value="ECO:0007669"/>
    <property type="project" value="InterPro"/>
</dbReference>
<protein>
    <recommendedName>
        <fullName evidence="3">AP-3 complex subunit delta</fullName>
    </recommendedName>
    <alternativeName>
        <fullName evidence="9">Adaptor-related protein complex 3 subunit delta</fullName>
    </alternativeName>
    <alternativeName>
        <fullName evidence="8">Delta-adaptin 3</fullName>
    </alternativeName>
</protein>
<comment type="caution">
    <text evidence="12">The sequence shown here is derived from an EMBL/GenBank/DDBJ whole genome shotgun (WGS) entry which is preliminary data.</text>
</comment>
<feature type="domain" description="AP-3 complex subunit delta" evidence="11">
    <location>
        <begin position="713"/>
        <end position="829"/>
    </location>
</feature>
<evidence type="ECO:0000256" key="8">
    <source>
        <dbReference type="ARBA" id="ARBA00076742"/>
    </source>
</evidence>
<evidence type="ECO:0000256" key="10">
    <source>
        <dbReference type="SAM" id="MobiDB-lite"/>
    </source>
</evidence>
<dbReference type="GO" id="GO:0006896">
    <property type="term" value="P:Golgi to vacuole transport"/>
    <property type="evidence" value="ECO:0007669"/>
    <property type="project" value="TreeGrafter"/>
</dbReference>
<name>A0A9P6UBT7_9FUNG</name>
<evidence type="ECO:0000259" key="11">
    <source>
        <dbReference type="SMART" id="SM01354"/>
    </source>
</evidence>
<keyword evidence="5" id="KW-0677">Repeat</keyword>
<feature type="compositionally biased region" description="Basic residues" evidence="10">
    <location>
        <begin position="782"/>
        <end position="798"/>
    </location>
</feature>
<sequence>MSMSSLFSHSLTDLIRGLRHHKKDEQAYIAKEITNIRKELRSNDTDLKAQAIAKLTYLQMMGYDMSWASFHVVEVMSSPKFLYKGIGYLGAIQSFDQNTDVLMLTTNLIKKDLASSQVGEIGVALTGLAHILTPDLARDLCADLVAMLNHSRPIVRKKVLLVLYKVFLKYPEGLRLSFPRMKERLDDPDPAVVSAAVTVICELARRNPKNYLSLAPQLFRLLTTSSNYWMMIKIIKLFAALTPHEPRLAKKLLPPIRDLIQTTPSMSLLYECIHAVISGGMLVASGSGSNAESAAALAATCVSKLRTFLEDPDQNLQYLGLLALTKILPTHPHLLADHKDVILKFLDDQDISIRLRALDLIVGMANKRNLPEIVKRLVVHLLPLGDEDTNADTMDTSYRTDIVRRIVFICSQNSYANVANFEWYLAVLSDLTNLQRVDAGELLMNQFMDVGVRVKTVRPYTVKLMMRLLADSKLIGSVKQEDSNAMVLFAAAWLTGEYCALLESPLEALEHLSHKEAIHLPPAVQAVYLQSMIKVFAYWMNGLQHDWNEQSREMVCEMVDTLRINIREMYGRNDDLEVQERACNIAAILDVVAEHLPRTPLRIENSISFAPTLPSPPSILGKLYPLFFQQELNPVAPKAQRKVPIPEGLDLDRWIYEPVPDPVSESSDDDDFMNEHELSSSYGYGWTGGAAPAGKSRKSKSRKGKSSEADTKEDSEGRDKRKAERKARQKLDPYYIGGDDSRDSSVSSKGRRGAAAIDDEDDMDVESIPIVQLSIDEFSKPIKVKKSKKGKDGKKSKRRQESSLTTVPVEFATEEMPENAVLSNSDDEGAGAGAMAASAGASKKGNGFQVYGGSKDSSVPTIRGILDADHSELHSVDLSVPLGADEHLPRTKAYMNPEEARQHAEAQAQQQRLDAIKAKKEKKEKKEKKKAPKGEKEKKKSSKKEKGSTAAAAATTGASLIDVAEELSPAHIPLPVSPAPQTIATPEVFSAKATASPPAVEEEGKSKKTKKTKKSKETTDGAETTKTPKSKKSTKSKKSASSGSASSKAAAVIVPFPERTDLALAQDAYVEMTYGLAMSPASLAVPTLPGQETEHEPLVVATIKVKTLEAAIESAYISLADSFDVRLGGTQSGKESISAKTLMVPGHGGETELELELLVTGRIRYELQVMGTLHYAVQGMDRELEFVFSVAPSTFMLSMPRLTGAEFSKVLTEQPETFAATGSVSVTLSGTGTNGQDEAFWSAVERITRDITHTHVVEVVEGAASFFGRAWQGYQVAGLIKAIKSADEDHTKRLDVEMKCTDQGFVDGLVQEIDAVGSF</sequence>
<feature type="compositionally biased region" description="Basic and acidic residues" evidence="10">
    <location>
        <begin position="705"/>
        <end position="722"/>
    </location>
</feature>
<dbReference type="GO" id="GO:0010008">
    <property type="term" value="C:endosome membrane"/>
    <property type="evidence" value="ECO:0007669"/>
    <property type="project" value="TreeGrafter"/>
</dbReference>
<evidence type="ECO:0000256" key="2">
    <source>
        <dbReference type="ARBA" id="ARBA00006613"/>
    </source>
</evidence>
<evidence type="ECO:0000256" key="3">
    <source>
        <dbReference type="ARBA" id="ARBA00015717"/>
    </source>
</evidence>
<keyword evidence="7" id="KW-0472">Membrane</keyword>
<evidence type="ECO:0000256" key="9">
    <source>
        <dbReference type="ARBA" id="ARBA00083145"/>
    </source>
</evidence>
<evidence type="ECO:0000256" key="6">
    <source>
        <dbReference type="ARBA" id="ARBA00022927"/>
    </source>
</evidence>
<evidence type="ECO:0000256" key="7">
    <source>
        <dbReference type="ARBA" id="ARBA00023136"/>
    </source>
</evidence>
<accession>A0A9P6UBT7</accession>
<dbReference type="SMART" id="SM01354">
    <property type="entry name" value="BLVR"/>
    <property type="match status" value="1"/>
</dbReference>
<dbReference type="InterPro" id="IPR011989">
    <property type="entry name" value="ARM-like"/>
</dbReference>
<dbReference type="InterPro" id="IPR002553">
    <property type="entry name" value="Clathrin/coatomer_adapt-like_N"/>
</dbReference>
<feature type="region of interest" description="Disordered" evidence="10">
    <location>
        <begin position="990"/>
        <end position="1044"/>
    </location>
</feature>
<dbReference type="FunFam" id="1.25.10.10:FF:000251">
    <property type="entry name" value="AP-3 complex subunit delta"/>
    <property type="match status" value="1"/>
</dbReference>
<feature type="compositionally biased region" description="Basic residues" evidence="10">
    <location>
        <begin position="695"/>
        <end position="704"/>
    </location>
</feature>
<feature type="compositionally biased region" description="Low complexity" evidence="10">
    <location>
        <begin position="833"/>
        <end position="845"/>
    </location>
</feature>